<reference evidence="12 13" key="1">
    <citation type="submission" date="2018-11" db="EMBL/GenBank/DDBJ databases">
        <title>Genomes From Bacteria Associated with the Canine Oral Cavity: a Test Case for Automated Genome-Based Taxonomic Assignment.</title>
        <authorList>
            <person name="Coil D.A."/>
            <person name="Jospin G."/>
            <person name="Darling A.E."/>
            <person name="Wallis C."/>
            <person name="Davis I.J."/>
            <person name="Harris S."/>
            <person name="Eisen J.A."/>
            <person name="Holcombe L.J."/>
            <person name="O'Flynn C."/>
        </authorList>
    </citation>
    <scope>NUCLEOTIDE SEQUENCE [LARGE SCALE GENOMIC DNA]</scope>
    <source>
        <strain evidence="12 13">OH2617_COT-023</strain>
    </source>
</reference>
<evidence type="ECO:0000256" key="2">
    <source>
        <dbReference type="ARBA" id="ARBA00022448"/>
    </source>
</evidence>
<dbReference type="InterPro" id="IPR000531">
    <property type="entry name" value="Beta-barrel_TonB"/>
</dbReference>
<feature type="domain" description="TonB-dependent receptor plug" evidence="11">
    <location>
        <begin position="106"/>
        <end position="211"/>
    </location>
</feature>
<accession>A0A3P1XVJ7</accession>
<dbReference type="InterPro" id="IPR012910">
    <property type="entry name" value="Plug_dom"/>
</dbReference>
<dbReference type="EMBL" id="RQYS01000020">
    <property type="protein sequence ID" value="RRD61988.1"/>
    <property type="molecule type" value="Genomic_DNA"/>
</dbReference>
<evidence type="ECO:0000259" key="10">
    <source>
        <dbReference type="Pfam" id="PF00593"/>
    </source>
</evidence>
<dbReference type="SUPFAM" id="SSF56935">
    <property type="entry name" value="Porins"/>
    <property type="match status" value="1"/>
</dbReference>
<dbReference type="InterPro" id="IPR037066">
    <property type="entry name" value="Plug_dom_sf"/>
</dbReference>
<sequence length="1041" mass="115424">MILLLFMLPVCAQHVTIRGSVVSGTDNEPLIGASVVEKGTTNGTVTDVDGQFTLSVSQDAVIQVSYIGYTTQEIPTEKTTTFHIVLREDVQTLSDVVVTGYSSQRKADLTGAVSVVKMSEIDDVNSSNAIQSLQGRVPGLHITNTGQPNGDVNVKIRGVSTLGNSKPLYIIDGIPSTRSMNELATSDIESIQVLKDASAATIYGSRAANGVIIITTKKGKAGGTHVDFRTSLTAQQWQRSIDLLNTDEYGLVLFRAGINDGSVLNTTTLSNGQPNAGMNRFTYMYDVTWNNGTPSLNRIIRPEYLDVAGVPVMRASDTDWVKEISRTGLIQNYHINLTTGNDKGRALFSVDYYGSNGTVKGTYFNRITARINSDYQLFNGRVTIGENLSIAKTRSSILSGGGLQENAKNIQSIVPVRDVKGGWGGPASNMSDRQNPVRIIEDNKQNHEEIVRLFGDVNLSVDIMKGLTFRSKFGIDYTGFWTRNMQKTYQSGFMSDHTARLNQSANYGGNWILSNTLQYKFNPGKNNVDFLIGQEMMKYSFSDIFAGRDGFLLETPDYMHLSVGERNLRNGGSGTSYALSSFFGKINYDFDNRYLASVTVRRDGSSRFGANHRWGTFPAFSLGWRISQEAFFEKSTETVSDLKLRYGWGQTGNQEIDNYASYGLYQARYYTDPTWARDQGTAYDIAGAGQGSLPSGFIRTQRANPDLKWETTTQHNAGIDFGLFNQQLSGSFDYFFKRSSDILVSPPYIATIGFGGNRWINGASMENSGFEFMLTYRREIGEVALHVTGNIASYRNKITELPEDVINSYPGNGNDQTILGRPWRSLFGYVTDGLFRDADEVNTHANQPGKGIGRIRYRDVNHDGTINDEDRTWLGVEDPDFLYGLNVNATWKHFDFSMFWHGQVGSHANVHTIKSFSDFFGFFGGQNYGRRLLDAWSADNDDSSIPAVSANNVNDEGRFSSYFVENTSFLKLANLEFGYRLPERFLQSAHMQGARIYLSGQNLLTLSKTWGDNAFTGVDPETPNFAYPVPRALTLGIQVSF</sequence>
<dbReference type="InterPro" id="IPR023997">
    <property type="entry name" value="TonB-dep_OMP_SusC/RagA_CS"/>
</dbReference>
<dbReference type="Gene3D" id="2.170.130.10">
    <property type="entry name" value="TonB-dependent receptor, plug domain"/>
    <property type="match status" value="1"/>
</dbReference>
<dbReference type="Gene3D" id="2.60.40.1120">
    <property type="entry name" value="Carboxypeptidase-like, regulatory domain"/>
    <property type="match status" value="1"/>
</dbReference>
<comment type="subcellular location">
    <subcellularLocation>
        <location evidence="1 8">Cell outer membrane</location>
        <topology evidence="1 8">Multi-pass membrane protein</topology>
    </subcellularLocation>
</comment>
<evidence type="ECO:0000256" key="7">
    <source>
        <dbReference type="ARBA" id="ARBA00023237"/>
    </source>
</evidence>
<evidence type="ECO:0000313" key="13">
    <source>
        <dbReference type="Proteomes" id="UP000278609"/>
    </source>
</evidence>
<comment type="similarity">
    <text evidence="8 9">Belongs to the TonB-dependent receptor family.</text>
</comment>
<keyword evidence="7 8" id="KW-0998">Cell outer membrane</keyword>
<dbReference type="InterPro" id="IPR039426">
    <property type="entry name" value="TonB-dep_rcpt-like"/>
</dbReference>
<dbReference type="Gene3D" id="2.40.170.20">
    <property type="entry name" value="TonB-dependent receptor, beta-barrel domain"/>
    <property type="match status" value="1"/>
</dbReference>
<protein>
    <submittedName>
        <fullName evidence="12">TonB-dependent receptor</fullName>
    </submittedName>
</protein>
<dbReference type="InterPro" id="IPR036942">
    <property type="entry name" value="Beta-barrel_TonB_sf"/>
</dbReference>
<evidence type="ECO:0000313" key="12">
    <source>
        <dbReference type="EMBL" id="RRD61988.1"/>
    </source>
</evidence>
<dbReference type="SUPFAM" id="SSF49464">
    <property type="entry name" value="Carboxypeptidase regulatory domain-like"/>
    <property type="match status" value="1"/>
</dbReference>
<dbReference type="Pfam" id="PF13715">
    <property type="entry name" value="CarbopepD_reg_2"/>
    <property type="match status" value="1"/>
</dbReference>
<dbReference type="PROSITE" id="PS52016">
    <property type="entry name" value="TONB_DEPENDENT_REC_3"/>
    <property type="match status" value="1"/>
</dbReference>
<keyword evidence="2 8" id="KW-0813">Transport</keyword>
<organism evidence="12 13">
    <name type="scientific">Tannerella forsythia</name>
    <name type="common">Bacteroides forsythus</name>
    <dbReference type="NCBI Taxonomy" id="28112"/>
    <lineage>
        <taxon>Bacteria</taxon>
        <taxon>Pseudomonadati</taxon>
        <taxon>Bacteroidota</taxon>
        <taxon>Bacteroidia</taxon>
        <taxon>Bacteroidales</taxon>
        <taxon>Tannerellaceae</taxon>
        <taxon>Tannerella</taxon>
    </lineage>
</organism>
<dbReference type="InterPro" id="IPR023996">
    <property type="entry name" value="TonB-dep_OMP_SusC/RagA"/>
</dbReference>
<evidence type="ECO:0000259" key="11">
    <source>
        <dbReference type="Pfam" id="PF07715"/>
    </source>
</evidence>
<keyword evidence="5 9" id="KW-0798">TonB box</keyword>
<dbReference type="AlphaFoldDB" id="A0A3P1XVJ7"/>
<keyword evidence="4 8" id="KW-0812">Transmembrane</keyword>
<name>A0A3P1XVJ7_TANFO</name>
<keyword evidence="12" id="KW-0675">Receptor</keyword>
<comment type="caution">
    <text evidence="12">The sequence shown here is derived from an EMBL/GenBank/DDBJ whole genome shotgun (WGS) entry which is preliminary data.</text>
</comment>
<dbReference type="GO" id="GO:0009279">
    <property type="term" value="C:cell outer membrane"/>
    <property type="evidence" value="ECO:0007669"/>
    <property type="project" value="UniProtKB-SubCell"/>
</dbReference>
<feature type="domain" description="TonB-dependent receptor-like beta-barrel" evidence="10">
    <location>
        <begin position="458"/>
        <end position="1003"/>
    </location>
</feature>
<keyword evidence="6 8" id="KW-0472">Membrane</keyword>
<evidence type="ECO:0000256" key="9">
    <source>
        <dbReference type="RuleBase" id="RU003357"/>
    </source>
</evidence>
<dbReference type="FunFam" id="2.60.40.1120:FF:000003">
    <property type="entry name" value="Outer membrane protein Omp121"/>
    <property type="match status" value="1"/>
</dbReference>
<evidence type="ECO:0000256" key="8">
    <source>
        <dbReference type="PROSITE-ProRule" id="PRU01360"/>
    </source>
</evidence>
<evidence type="ECO:0000256" key="4">
    <source>
        <dbReference type="ARBA" id="ARBA00022692"/>
    </source>
</evidence>
<dbReference type="Pfam" id="PF00593">
    <property type="entry name" value="TonB_dep_Rec_b-barrel"/>
    <property type="match status" value="1"/>
</dbReference>
<dbReference type="Proteomes" id="UP000278609">
    <property type="component" value="Unassembled WGS sequence"/>
</dbReference>
<evidence type="ECO:0000256" key="6">
    <source>
        <dbReference type="ARBA" id="ARBA00023136"/>
    </source>
</evidence>
<evidence type="ECO:0000256" key="1">
    <source>
        <dbReference type="ARBA" id="ARBA00004571"/>
    </source>
</evidence>
<evidence type="ECO:0000256" key="5">
    <source>
        <dbReference type="ARBA" id="ARBA00023077"/>
    </source>
</evidence>
<dbReference type="NCBIfam" id="TIGR04056">
    <property type="entry name" value="OMP_RagA_SusC"/>
    <property type="match status" value="1"/>
</dbReference>
<dbReference type="OrthoDB" id="1109428at2"/>
<dbReference type="InterPro" id="IPR008969">
    <property type="entry name" value="CarboxyPept-like_regulatory"/>
</dbReference>
<dbReference type="NCBIfam" id="TIGR04057">
    <property type="entry name" value="SusC_RagA_signa"/>
    <property type="match status" value="1"/>
</dbReference>
<dbReference type="Pfam" id="PF07715">
    <property type="entry name" value="Plug"/>
    <property type="match status" value="1"/>
</dbReference>
<evidence type="ECO:0000256" key="3">
    <source>
        <dbReference type="ARBA" id="ARBA00022452"/>
    </source>
</evidence>
<gene>
    <name evidence="12" type="ORF">EII40_05670</name>
</gene>
<keyword evidence="3 8" id="KW-1134">Transmembrane beta strand</keyword>
<proteinExistence type="inferred from homology"/>